<evidence type="ECO:0000313" key="1">
    <source>
        <dbReference type="EMBL" id="KAA3757855.1"/>
    </source>
</evidence>
<reference evidence="1 2" key="1">
    <citation type="journal article" date="2019" name="Nat. Med.">
        <title>A library of human gut bacterial isolates paired with longitudinal multiomics data enables mechanistic microbiome research.</title>
        <authorList>
            <person name="Poyet M."/>
            <person name="Groussin M."/>
            <person name="Gibbons S.M."/>
            <person name="Avila-Pacheco J."/>
            <person name="Jiang X."/>
            <person name="Kearney S.M."/>
            <person name="Perrotta A.R."/>
            <person name="Berdy B."/>
            <person name="Zhao S."/>
            <person name="Lieberman T.D."/>
            <person name="Swanson P.K."/>
            <person name="Smith M."/>
            <person name="Roesemann S."/>
            <person name="Alexander J.E."/>
            <person name="Rich S.A."/>
            <person name="Livny J."/>
            <person name="Vlamakis H."/>
            <person name="Clish C."/>
            <person name="Bullock K."/>
            <person name="Deik A."/>
            <person name="Scott J."/>
            <person name="Pierce K.A."/>
            <person name="Xavier R.J."/>
            <person name="Alm E.J."/>
        </authorList>
    </citation>
    <scope>NUCLEOTIDE SEQUENCE [LARGE SCALE GENOMIC DNA]</scope>
    <source>
        <strain evidence="1 2">BIOML-A10</strain>
    </source>
</reference>
<dbReference type="EMBL" id="VWMK01000030">
    <property type="protein sequence ID" value="KAA3757855.1"/>
    <property type="molecule type" value="Genomic_DNA"/>
</dbReference>
<dbReference type="Pfam" id="PF12954">
    <property type="entry name" value="DUF3843"/>
    <property type="match status" value="1"/>
</dbReference>
<dbReference type="AlphaFoldDB" id="A0A7J4XD28"/>
<comment type="caution">
    <text evidence="1">The sequence shown here is derived from an EMBL/GenBank/DDBJ whole genome shotgun (WGS) entry which is preliminary data.</text>
</comment>
<accession>A0A7J4XD28</accession>
<proteinExistence type="predicted"/>
<evidence type="ECO:0000313" key="2">
    <source>
        <dbReference type="Proteomes" id="UP000422221"/>
    </source>
</evidence>
<protein>
    <submittedName>
        <fullName evidence="1">DUF3843 family protein</fullName>
    </submittedName>
</protein>
<organism evidence="1 2">
    <name type="scientific">Bacteroides salyersiae</name>
    <dbReference type="NCBI Taxonomy" id="291644"/>
    <lineage>
        <taxon>Bacteria</taxon>
        <taxon>Pseudomonadati</taxon>
        <taxon>Bacteroidota</taxon>
        <taxon>Bacteroidia</taxon>
        <taxon>Bacteroidales</taxon>
        <taxon>Bacteroidaceae</taxon>
        <taxon>Bacteroides</taxon>
    </lineage>
</organism>
<dbReference type="PROSITE" id="PS51257">
    <property type="entry name" value="PROKAR_LIPOPROTEIN"/>
    <property type="match status" value="1"/>
</dbReference>
<dbReference type="InterPro" id="IPR024214">
    <property type="entry name" value="DUF3843"/>
</dbReference>
<name>A0A7J4XD28_9BACE</name>
<dbReference type="Proteomes" id="UP000422221">
    <property type="component" value="Unassembled WGS sequence"/>
</dbReference>
<sequence>MERVEDELQALLEDDLDDSAFAYAVASIMACCEKTGPLALYGKDWLAAMLSHWGMVDESERIAMIEPLKHSVYLLKRYDSQIICLEDRKGKEYIVSRDSFNSLPDSTLLDNKSFMASLVKYNGEWQVNGMSSWSRGRTLFDAYKAKLSAMGCDSALYDKLMKANENHPMLYFKNNEEMLEWFDRHIGFDENFTFPDQMMERSFLAVYIEKDKDIAIIPNGALMIKDERNPYYDKKEAESGGVNLIVSAEVAPKEMLHYLIEHKLLPDVCINSMKGMERGKQLVQENMDFIARFMRGNDY</sequence>
<gene>
    <name evidence="1" type="ORF">F3F73_21470</name>
</gene>